<evidence type="ECO:0000313" key="1">
    <source>
        <dbReference type="EMBL" id="GEB55849.1"/>
    </source>
</evidence>
<organism evidence="1 2">
    <name type="scientific">Streptomyces gardneri</name>
    <dbReference type="NCBI Taxonomy" id="66892"/>
    <lineage>
        <taxon>Bacteria</taxon>
        <taxon>Bacillati</taxon>
        <taxon>Actinomycetota</taxon>
        <taxon>Actinomycetes</taxon>
        <taxon>Kitasatosporales</taxon>
        <taxon>Streptomycetaceae</taxon>
        <taxon>Streptomyces</taxon>
    </lineage>
</organism>
<dbReference type="AlphaFoldDB" id="A0A4Y3RES2"/>
<protein>
    <recommendedName>
        <fullName evidence="3">Transposase</fullName>
    </recommendedName>
</protein>
<name>A0A4Y3RES2_9ACTN</name>
<keyword evidence="2" id="KW-1185">Reference proteome</keyword>
<gene>
    <name evidence="1" type="ORF">SGA01_14540</name>
</gene>
<evidence type="ECO:0000313" key="2">
    <source>
        <dbReference type="Proteomes" id="UP000315226"/>
    </source>
</evidence>
<reference evidence="1 2" key="1">
    <citation type="submission" date="2019-06" db="EMBL/GenBank/DDBJ databases">
        <title>Whole genome shotgun sequence of Streptomyces gardneri NBRC 12865.</title>
        <authorList>
            <person name="Hosoyama A."/>
            <person name="Uohara A."/>
            <person name="Ohji S."/>
            <person name="Ichikawa N."/>
        </authorList>
    </citation>
    <scope>NUCLEOTIDE SEQUENCE [LARGE SCALE GENOMIC DNA]</scope>
    <source>
        <strain evidence="1 2">NBRC 12865</strain>
    </source>
</reference>
<proteinExistence type="predicted"/>
<dbReference type="Proteomes" id="UP000315226">
    <property type="component" value="Unassembled WGS sequence"/>
</dbReference>
<comment type="caution">
    <text evidence="1">The sequence shown here is derived from an EMBL/GenBank/DDBJ whole genome shotgun (WGS) entry which is preliminary data.</text>
</comment>
<sequence>MDQWDVDLGVSLTDAQWARIEPILPEDYGAGFWDLTAGGAERGIVRAHQHAAGARKKGPQWSSRTIT</sequence>
<accession>A0A4Y3RES2</accession>
<dbReference type="EMBL" id="BJMN01000010">
    <property type="protein sequence ID" value="GEB55849.1"/>
    <property type="molecule type" value="Genomic_DNA"/>
</dbReference>
<evidence type="ECO:0008006" key="3">
    <source>
        <dbReference type="Google" id="ProtNLM"/>
    </source>
</evidence>